<dbReference type="InterPro" id="IPR007138">
    <property type="entry name" value="ABM_dom"/>
</dbReference>
<feature type="domain" description="ABM" evidence="1">
    <location>
        <begin position="139"/>
        <end position="230"/>
    </location>
</feature>
<proteinExistence type="predicted"/>
<dbReference type="Pfam" id="PF03992">
    <property type="entry name" value="ABM"/>
    <property type="match status" value="1"/>
</dbReference>
<dbReference type="Proteomes" id="UP000799539">
    <property type="component" value="Unassembled WGS sequence"/>
</dbReference>
<dbReference type="AlphaFoldDB" id="A0A6A6FFM1"/>
<dbReference type="Gene3D" id="3.30.70.100">
    <property type="match status" value="1"/>
</dbReference>
<dbReference type="SUPFAM" id="SSF54909">
    <property type="entry name" value="Dimeric alpha+beta barrel"/>
    <property type="match status" value="1"/>
</dbReference>
<protein>
    <recommendedName>
        <fullName evidence="1">ABM domain-containing protein</fullName>
    </recommendedName>
</protein>
<name>A0A6A6FFM1_9PEZI</name>
<dbReference type="OrthoDB" id="10011777at2759"/>
<dbReference type="PROSITE" id="PS51725">
    <property type="entry name" value="ABM"/>
    <property type="match status" value="1"/>
</dbReference>
<evidence type="ECO:0000313" key="2">
    <source>
        <dbReference type="EMBL" id="KAF2212237.1"/>
    </source>
</evidence>
<organism evidence="2 3">
    <name type="scientific">Cercospora zeae-maydis SCOH1-5</name>
    <dbReference type="NCBI Taxonomy" id="717836"/>
    <lineage>
        <taxon>Eukaryota</taxon>
        <taxon>Fungi</taxon>
        <taxon>Dikarya</taxon>
        <taxon>Ascomycota</taxon>
        <taxon>Pezizomycotina</taxon>
        <taxon>Dothideomycetes</taxon>
        <taxon>Dothideomycetidae</taxon>
        <taxon>Mycosphaerellales</taxon>
        <taxon>Mycosphaerellaceae</taxon>
        <taxon>Cercospora</taxon>
    </lineage>
</organism>
<dbReference type="InterPro" id="IPR011008">
    <property type="entry name" value="Dimeric_a/b-barrel"/>
</dbReference>
<evidence type="ECO:0000259" key="1">
    <source>
        <dbReference type="PROSITE" id="PS51725"/>
    </source>
</evidence>
<gene>
    <name evidence="2" type="ORF">CERZMDRAFT_97514</name>
</gene>
<dbReference type="EMBL" id="ML992673">
    <property type="protein sequence ID" value="KAF2212237.1"/>
    <property type="molecule type" value="Genomic_DNA"/>
</dbReference>
<evidence type="ECO:0000313" key="3">
    <source>
        <dbReference type="Proteomes" id="UP000799539"/>
    </source>
</evidence>
<sequence length="252" mass="28381">MADNSIALLCKIHPSSLEKQERILSLLQSSAKNYYRNPSSQCTTWSYMTPFPAPQTHPSANLILSGLEIYSTKSALQAQLHDQNFFQPYHSAVHTESLYRQPEELVAWYFTSGFVVREGQELATTPLGKGKGNLVSQTTFVCREEKRKKKNKEEVLEVLEGFVGFVREKEPGVLTYAAFTRPKAPKEILLVVRYVDRKAMMGHSQCQEHVDVVKKILPLIENDMGKSTTVWQEIDESFVSTQAGGPGLEAKL</sequence>
<reference evidence="2" key="1">
    <citation type="journal article" date="2020" name="Stud. Mycol.">
        <title>101 Dothideomycetes genomes: a test case for predicting lifestyles and emergence of pathogens.</title>
        <authorList>
            <person name="Haridas S."/>
            <person name="Albert R."/>
            <person name="Binder M."/>
            <person name="Bloem J."/>
            <person name="Labutti K."/>
            <person name="Salamov A."/>
            <person name="Andreopoulos B."/>
            <person name="Baker S."/>
            <person name="Barry K."/>
            <person name="Bills G."/>
            <person name="Bluhm B."/>
            <person name="Cannon C."/>
            <person name="Castanera R."/>
            <person name="Culley D."/>
            <person name="Daum C."/>
            <person name="Ezra D."/>
            <person name="Gonzalez J."/>
            <person name="Henrissat B."/>
            <person name="Kuo A."/>
            <person name="Liang C."/>
            <person name="Lipzen A."/>
            <person name="Lutzoni F."/>
            <person name="Magnuson J."/>
            <person name="Mondo S."/>
            <person name="Nolan M."/>
            <person name="Ohm R."/>
            <person name="Pangilinan J."/>
            <person name="Park H.-J."/>
            <person name="Ramirez L."/>
            <person name="Alfaro M."/>
            <person name="Sun H."/>
            <person name="Tritt A."/>
            <person name="Yoshinaga Y."/>
            <person name="Zwiers L.-H."/>
            <person name="Turgeon B."/>
            <person name="Goodwin S."/>
            <person name="Spatafora J."/>
            <person name="Crous P."/>
            <person name="Grigoriev I."/>
        </authorList>
    </citation>
    <scope>NUCLEOTIDE SEQUENCE</scope>
    <source>
        <strain evidence="2">SCOH1-5</strain>
    </source>
</reference>
<keyword evidence="3" id="KW-1185">Reference proteome</keyword>
<accession>A0A6A6FFM1</accession>